<dbReference type="InterPro" id="IPR011989">
    <property type="entry name" value="ARM-like"/>
</dbReference>
<dbReference type="GO" id="GO:0005847">
    <property type="term" value="C:mRNA cleavage and polyadenylation specificity factor complex"/>
    <property type="evidence" value="ECO:0007669"/>
    <property type="project" value="TreeGrafter"/>
</dbReference>
<evidence type="ECO:0000256" key="3">
    <source>
        <dbReference type="ARBA" id="ARBA00023242"/>
    </source>
</evidence>
<name>A0A1G4MCD5_LACFM</name>
<evidence type="ECO:0000256" key="4">
    <source>
        <dbReference type="SAM" id="MobiDB-lite"/>
    </source>
</evidence>
<keyword evidence="7" id="KW-1185">Reference proteome</keyword>
<proteinExistence type="predicted"/>
<dbReference type="OMA" id="YKNFVQF"/>
<dbReference type="EMBL" id="LT598492">
    <property type="protein sequence ID" value="SCW01424.1"/>
    <property type="molecule type" value="Genomic_DNA"/>
</dbReference>
<dbReference type="Gene3D" id="1.25.10.10">
    <property type="entry name" value="Leucine-rich Repeat Variant"/>
    <property type="match status" value="1"/>
</dbReference>
<keyword evidence="3" id="KW-0539">Nucleus</keyword>
<dbReference type="STRING" id="4955.A0A1G4MCD5"/>
<dbReference type="OrthoDB" id="331600at2759"/>
<dbReference type="InterPro" id="IPR021850">
    <property type="entry name" value="Symplekin/Pta1"/>
</dbReference>
<evidence type="ECO:0000313" key="7">
    <source>
        <dbReference type="Proteomes" id="UP000190831"/>
    </source>
</evidence>
<reference evidence="6 7" key="1">
    <citation type="submission" date="2016-03" db="EMBL/GenBank/DDBJ databases">
        <authorList>
            <person name="Devillers H."/>
        </authorList>
    </citation>
    <scope>NUCLEOTIDE SEQUENCE [LARGE SCALE GENOMIC DNA]</scope>
    <source>
        <strain evidence="6">CBS 6772</strain>
    </source>
</reference>
<feature type="region of interest" description="Disordered" evidence="4">
    <location>
        <begin position="343"/>
        <end position="364"/>
    </location>
</feature>
<protein>
    <submittedName>
        <fullName evidence="6">LAFE_0D12266g1_1</fullName>
    </submittedName>
</protein>
<evidence type="ECO:0000313" key="6">
    <source>
        <dbReference type="EMBL" id="SCW01424.1"/>
    </source>
</evidence>
<keyword evidence="2" id="KW-0507">mRNA processing</keyword>
<gene>
    <name evidence="6" type="ORF">LAFE_0D12266G</name>
</gene>
<dbReference type="InterPro" id="IPR032460">
    <property type="entry name" value="Symplekin/Pta1_N"/>
</dbReference>
<feature type="compositionally biased region" description="Acidic residues" evidence="4">
    <location>
        <begin position="482"/>
        <end position="495"/>
    </location>
</feature>
<dbReference type="AlphaFoldDB" id="A0A1G4MCD5"/>
<feature type="domain" description="Symplekin/Pta1 N-terminal" evidence="5">
    <location>
        <begin position="85"/>
        <end position="316"/>
    </location>
</feature>
<sequence>MANQVDQLSQARALAMENKPGEMLPKVLETAMLLYRSSPSVELGRLCSGLFLDVLTNEAVPASEKPFICSQHMSSLWQICQTSTDYSTYRDAVLTFGRTYDWMFDLVAKTSNKQLWDVVCQFKEFILSKWKTPYPLEPSEDPLKDHSRALGVKLATVKFISKAVIVQTSGTAGVNITLVPDNHPVITGKSNLESEAKKLLDLLLNFLSEEPMMVPALFSGILNCLSFVMKQRPQATNRILGGLLRFNVDLKYQQDSDSVLQYRLGKRFVERSYKIFVQFGLRSQLIKNSGSMAAYHAKLSKISQTLHIIGEEVKAKGIMNFDPKQIERKMPPRDRAKYIKALRPSVSQNNQDRSPAPLPSQGSPDVQLLTELQKYTMSKSTTSNFFNTSPVAFDNSYASVYSLMNSKHSEIDISKLSQGPMVKLCTESLYQTDTNKVIAGLSIIASRYTDLMNKYTQQNETKKRPREDESTVADTKRQAIKEDDDEDDIFEDDDKQEFSLGAPKPMTEGEKKQHIERIISHIISVKDSDEIPSVTAVGSRDVWHKVRLLDWDNKTSWLTLLIRLTTRGLSHNEEMSNLARQAIYDYFLEDFSNRIAVVIEWLSEEWYYETLQGNEATPTYNTWSLKVLDALVPFLENSHRRLFIRLVSELPHLSETHIHKIGSLCLDPLRSSLGFQSLKFMTMFRPPVKPFVQNLLQSMQEKDETVKEQCQSILSKFF</sequence>
<accession>A0A1G4MCD5</accession>
<dbReference type="GO" id="GO:0006397">
    <property type="term" value="P:mRNA processing"/>
    <property type="evidence" value="ECO:0007669"/>
    <property type="project" value="UniProtKB-KW"/>
</dbReference>
<dbReference type="PANTHER" id="PTHR15245">
    <property type="entry name" value="SYMPLEKIN-RELATED"/>
    <property type="match status" value="1"/>
</dbReference>
<dbReference type="PANTHER" id="PTHR15245:SF20">
    <property type="entry name" value="SYMPLEKIN"/>
    <property type="match status" value="1"/>
</dbReference>
<feature type="region of interest" description="Disordered" evidence="4">
    <location>
        <begin position="456"/>
        <end position="511"/>
    </location>
</feature>
<evidence type="ECO:0000256" key="2">
    <source>
        <dbReference type="ARBA" id="ARBA00022664"/>
    </source>
</evidence>
<dbReference type="Pfam" id="PF11935">
    <property type="entry name" value="SYMPK_PTA1_N"/>
    <property type="match status" value="1"/>
</dbReference>
<feature type="compositionally biased region" description="Basic and acidic residues" evidence="4">
    <location>
        <begin position="460"/>
        <end position="481"/>
    </location>
</feature>
<comment type="subcellular location">
    <subcellularLocation>
        <location evidence="1">Nucleus</location>
    </subcellularLocation>
</comment>
<dbReference type="Proteomes" id="UP000190831">
    <property type="component" value="Chromosome D"/>
</dbReference>
<evidence type="ECO:0000256" key="1">
    <source>
        <dbReference type="ARBA" id="ARBA00004123"/>
    </source>
</evidence>
<evidence type="ECO:0000259" key="5">
    <source>
        <dbReference type="Pfam" id="PF11935"/>
    </source>
</evidence>
<organism evidence="6 7">
    <name type="scientific">Lachancea fermentati</name>
    <name type="common">Zygosaccharomyces fermentati</name>
    <dbReference type="NCBI Taxonomy" id="4955"/>
    <lineage>
        <taxon>Eukaryota</taxon>
        <taxon>Fungi</taxon>
        <taxon>Dikarya</taxon>
        <taxon>Ascomycota</taxon>
        <taxon>Saccharomycotina</taxon>
        <taxon>Saccharomycetes</taxon>
        <taxon>Saccharomycetales</taxon>
        <taxon>Saccharomycetaceae</taxon>
        <taxon>Lachancea</taxon>
    </lineage>
</organism>